<name>A0A1I3K8L8_9RHOB</name>
<evidence type="ECO:0000313" key="3">
    <source>
        <dbReference type="Proteomes" id="UP000199377"/>
    </source>
</evidence>
<sequence>MTRCRRLPPVRRAVLAALSRAARGALAALVVAGAPAAAQTAGGLPSEVTLAVSFGPEIVSTSGDGAARLGMVCAVTEYPSRSDPRFTLREPYLVAEIDADAEAFVFYGARETRRLHAAFEHDGALMRWSPQEMSRLSGGTDGELDVDAVLDLRRSGETARRWRTEATILFADELRAAPGLHVSFANPYQTGRSVAFDFGGEAFPAWAEAAHDLMRCCGLRGDGRSVSQSRLPRTCERQAQTTLRFRVDYQSRRIQEPVD</sequence>
<reference evidence="2 3" key="1">
    <citation type="submission" date="2016-10" db="EMBL/GenBank/DDBJ databases">
        <authorList>
            <person name="de Groot N.N."/>
        </authorList>
    </citation>
    <scope>NUCLEOTIDE SEQUENCE [LARGE SCALE GENOMIC DNA]</scope>
    <source>
        <strain evidence="2 3">CGMCC 1.11030</strain>
    </source>
</reference>
<evidence type="ECO:0000256" key="1">
    <source>
        <dbReference type="SAM" id="SignalP"/>
    </source>
</evidence>
<keyword evidence="1" id="KW-0732">Signal</keyword>
<feature type="chain" id="PRO_5011578163" evidence="1">
    <location>
        <begin position="28"/>
        <end position="259"/>
    </location>
</feature>
<proteinExistence type="predicted"/>
<dbReference type="Proteomes" id="UP000199377">
    <property type="component" value="Unassembled WGS sequence"/>
</dbReference>
<gene>
    <name evidence="2" type="ORF">SAMN05216258_108344</name>
</gene>
<keyword evidence="3" id="KW-1185">Reference proteome</keyword>
<evidence type="ECO:0000313" key="2">
    <source>
        <dbReference type="EMBL" id="SFI68836.1"/>
    </source>
</evidence>
<dbReference type="RefSeq" id="WP_092862174.1">
    <property type="nucleotide sequence ID" value="NZ_FOQH01000008.1"/>
</dbReference>
<dbReference type="EMBL" id="FOQH01000008">
    <property type="protein sequence ID" value="SFI68836.1"/>
    <property type="molecule type" value="Genomic_DNA"/>
</dbReference>
<dbReference type="AlphaFoldDB" id="A0A1I3K8L8"/>
<protein>
    <submittedName>
        <fullName evidence="2">Uncharacterized protein</fullName>
    </submittedName>
</protein>
<feature type="signal peptide" evidence="1">
    <location>
        <begin position="1"/>
        <end position="27"/>
    </location>
</feature>
<organism evidence="2 3">
    <name type="scientific">Albimonas pacifica</name>
    <dbReference type="NCBI Taxonomy" id="1114924"/>
    <lineage>
        <taxon>Bacteria</taxon>
        <taxon>Pseudomonadati</taxon>
        <taxon>Pseudomonadota</taxon>
        <taxon>Alphaproteobacteria</taxon>
        <taxon>Rhodobacterales</taxon>
        <taxon>Paracoccaceae</taxon>
        <taxon>Albimonas</taxon>
    </lineage>
</organism>
<accession>A0A1I3K8L8</accession>